<dbReference type="OrthoDB" id="5594612at2759"/>
<keyword evidence="2" id="KW-1185">Reference proteome</keyword>
<protein>
    <submittedName>
        <fullName evidence="1">Uncharacterized protein</fullName>
    </submittedName>
</protein>
<name>A0A1Y1V9N8_9FUNG</name>
<reference evidence="1 2" key="1">
    <citation type="submission" date="2016-08" db="EMBL/GenBank/DDBJ databases">
        <title>Genomes of anaerobic fungi encode conserved fungal cellulosomes for biomass hydrolysis.</title>
        <authorList>
            <consortium name="DOE Joint Genome Institute"/>
            <person name="Haitjema C.H."/>
            <person name="Gilmore S.P."/>
            <person name="Henske J.K."/>
            <person name="Solomon K.V."/>
            <person name="De Groot R."/>
            <person name="Kuo A."/>
            <person name="Mondo S.J."/>
            <person name="Salamov A.A."/>
            <person name="Labutti K."/>
            <person name="Zhao Z."/>
            <person name="Chiniquy J."/>
            <person name="Barry K."/>
            <person name="Brewer H.M."/>
            <person name="Purvine S.O."/>
            <person name="Wright A.T."/>
            <person name="Boxma B."/>
            <person name="Van Alen T."/>
            <person name="Hackstein J.H."/>
            <person name="Baker S.E."/>
            <person name="Grigoriev I.V."/>
            <person name="O'Malley M.A."/>
        </authorList>
    </citation>
    <scope>NUCLEOTIDE SEQUENCE [LARGE SCALE GENOMIC DNA]</scope>
    <source>
        <strain evidence="2">finn</strain>
    </source>
</reference>
<organism evidence="1 2">
    <name type="scientific">Piromyces finnis</name>
    <dbReference type="NCBI Taxonomy" id="1754191"/>
    <lineage>
        <taxon>Eukaryota</taxon>
        <taxon>Fungi</taxon>
        <taxon>Fungi incertae sedis</taxon>
        <taxon>Chytridiomycota</taxon>
        <taxon>Chytridiomycota incertae sedis</taxon>
        <taxon>Neocallimastigomycetes</taxon>
        <taxon>Neocallimastigales</taxon>
        <taxon>Neocallimastigaceae</taxon>
        <taxon>Piromyces</taxon>
    </lineage>
</organism>
<proteinExistence type="predicted"/>
<evidence type="ECO:0000313" key="2">
    <source>
        <dbReference type="Proteomes" id="UP000193719"/>
    </source>
</evidence>
<dbReference type="EMBL" id="MCFH01000022">
    <property type="protein sequence ID" value="ORX50079.1"/>
    <property type="molecule type" value="Genomic_DNA"/>
</dbReference>
<dbReference type="InterPro" id="IPR027267">
    <property type="entry name" value="AH/BAR_dom_sf"/>
</dbReference>
<comment type="caution">
    <text evidence="1">The sequence shown here is derived from an EMBL/GenBank/DDBJ whole genome shotgun (WGS) entry which is preliminary data.</text>
</comment>
<reference evidence="1 2" key="2">
    <citation type="submission" date="2016-08" db="EMBL/GenBank/DDBJ databases">
        <title>Pervasive Adenine N6-methylation of Active Genes in Fungi.</title>
        <authorList>
            <consortium name="DOE Joint Genome Institute"/>
            <person name="Mondo S.J."/>
            <person name="Dannebaum R.O."/>
            <person name="Kuo R.C."/>
            <person name="Labutti K."/>
            <person name="Haridas S."/>
            <person name="Kuo A."/>
            <person name="Salamov A."/>
            <person name="Ahrendt S.R."/>
            <person name="Lipzen A."/>
            <person name="Sullivan W."/>
            <person name="Andreopoulos W.B."/>
            <person name="Clum A."/>
            <person name="Lindquist E."/>
            <person name="Daum C."/>
            <person name="Ramamoorthy G.K."/>
            <person name="Gryganskyi A."/>
            <person name="Culley D."/>
            <person name="Magnuson J.K."/>
            <person name="James T.Y."/>
            <person name="O'Malley M.A."/>
            <person name="Stajich J.E."/>
            <person name="Spatafora J.W."/>
            <person name="Visel A."/>
            <person name="Grigoriev I.V."/>
        </authorList>
    </citation>
    <scope>NUCLEOTIDE SEQUENCE [LARGE SCALE GENOMIC DNA]</scope>
    <source>
        <strain evidence="2">finn</strain>
    </source>
</reference>
<dbReference type="Gene3D" id="1.20.1270.60">
    <property type="entry name" value="Arfaptin homology (AH) domain/BAR domain"/>
    <property type="match status" value="1"/>
</dbReference>
<sequence>MTSSKSGKKSKINKSDISVPVTMLKPMNEGSVSFQKGKGNEVPFMDLQFEDEAIEEPAMTMQQYQDFLQAVATFRKSIQAMAMTAEKFVRALEDVTNYASKTNITRPHILADLDFLIDSTQLFANANMVWAEALEREFEVPIATDINAHQARGKLTQHTNEKKVKELIASFQKEEYDSYKKGKKQQRDLGMLTDSIMCC</sequence>
<dbReference type="AlphaFoldDB" id="A0A1Y1V9N8"/>
<evidence type="ECO:0000313" key="1">
    <source>
        <dbReference type="EMBL" id="ORX50079.1"/>
    </source>
</evidence>
<accession>A0A1Y1V9N8</accession>
<gene>
    <name evidence="1" type="ORF">BCR36DRAFT_63777</name>
</gene>
<dbReference type="Proteomes" id="UP000193719">
    <property type="component" value="Unassembled WGS sequence"/>
</dbReference>